<dbReference type="EMBL" id="LAZR01001483">
    <property type="protein sequence ID" value="KKN43859.1"/>
    <property type="molecule type" value="Genomic_DNA"/>
</dbReference>
<name>A0A0F9QN36_9ZZZZ</name>
<proteinExistence type="predicted"/>
<organism evidence="1">
    <name type="scientific">marine sediment metagenome</name>
    <dbReference type="NCBI Taxonomy" id="412755"/>
    <lineage>
        <taxon>unclassified sequences</taxon>
        <taxon>metagenomes</taxon>
        <taxon>ecological metagenomes</taxon>
    </lineage>
</organism>
<gene>
    <name evidence="1" type="ORF">LCGC14_0698730</name>
</gene>
<reference evidence="1" key="1">
    <citation type="journal article" date="2015" name="Nature">
        <title>Complex archaea that bridge the gap between prokaryotes and eukaryotes.</title>
        <authorList>
            <person name="Spang A."/>
            <person name="Saw J.H."/>
            <person name="Jorgensen S.L."/>
            <person name="Zaremba-Niedzwiedzka K."/>
            <person name="Martijn J."/>
            <person name="Lind A.E."/>
            <person name="van Eijk R."/>
            <person name="Schleper C."/>
            <person name="Guy L."/>
            <person name="Ettema T.J."/>
        </authorList>
    </citation>
    <scope>NUCLEOTIDE SEQUENCE</scope>
</reference>
<evidence type="ECO:0000313" key="1">
    <source>
        <dbReference type="EMBL" id="KKN43859.1"/>
    </source>
</evidence>
<protein>
    <submittedName>
        <fullName evidence="1">Uncharacterized protein</fullName>
    </submittedName>
</protein>
<comment type="caution">
    <text evidence="1">The sequence shown here is derived from an EMBL/GenBank/DDBJ whole genome shotgun (WGS) entry which is preliminary data.</text>
</comment>
<sequence>MLQAKIHQLFGRPTPPEDVTRTFVRYACRLCGASGVSQLYRLQLEPHQRIAIRTTKDWFDYSCYRNTLFHALWTLAQRGHPTGKAVARQHGLDPDELRRQFRGLPLEERLELREQPEPSSFSDIQVFQTVQNIERYSRYLVKRYLRYCYNNDGSIDREDFWSDLTCQGIKIIRNYEVRGLTVAQMTPLVARGVANHVKNLAIYHGKDQRNPLLRLEQRSETREAWYCNVSADQVEHVWVYTTPQHRKGDYYLAEFDSRSPAYIYCRRLFDTAEEADASLLQYQTGKGSGRTTVVDLSASRADDWQPVALSLDTPSKEDGVAIINFLPTTSEQPLDDSPLDDLVRCITDPRARMFFQAVQGELGPLFDTYCLDATGHSAAELSEATLTRTAQRYCRISTKELRAFAP</sequence>
<dbReference type="AlphaFoldDB" id="A0A0F9QN36"/>
<accession>A0A0F9QN36</accession>